<keyword evidence="2" id="KW-1133">Transmembrane helix</keyword>
<name>A0A6P0HD17_9ACTN</name>
<dbReference type="EMBL" id="JAAGXA010000001">
    <property type="protein sequence ID" value="NEN76752.1"/>
    <property type="molecule type" value="Genomic_DNA"/>
</dbReference>
<evidence type="ECO:0000256" key="1">
    <source>
        <dbReference type="SAM" id="MobiDB-lite"/>
    </source>
</evidence>
<evidence type="ECO:0000256" key="2">
    <source>
        <dbReference type="SAM" id="Phobius"/>
    </source>
</evidence>
<dbReference type="PROSITE" id="PS51318">
    <property type="entry name" value="TAT"/>
    <property type="match status" value="1"/>
</dbReference>
<organism evidence="4 5">
    <name type="scientific">Nocardioides zeae</name>
    <dbReference type="NCBI Taxonomy" id="1457234"/>
    <lineage>
        <taxon>Bacteria</taxon>
        <taxon>Bacillati</taxon>
        <taxon>Actinomycetota</taxon>
        <taxon>Actinomycetes</taxon>
        <taxon>Propionibacteriales</taxon>
        <taxon>Nocardioidaceae</taxon>
        <taxon>Nocardioides</taxon>
    </lineage>
</organism>
<proteinExistence type="predicted"/>
<evidence type="ECO:0000313" key="5">
    <source>
        <dbReference type="Proteomes" id="UP000468687"/>
    </source>
</evidence>
<keyword evidence="3" id="KW-0732">Signal</keyword>
<feature type="chain" id="PRO_5039431556" evidence="3">
    <location>
        <begin position="26"/>
        <end position="429"/>
    </location>
</feature>
<accession>A0A6P0HD17</accession>
<feature type="region of interest" description="Disordered" evidence="1">
    <location>
        <begin position="192"/>
        <end position="228"/>
    </location>
</feature>
<keyword evidence="2" id="KW-0812">Transmembrane</keyword>
<dbReference type="AlphaFoldDB" id="A0A6P0HD17"/>
<feature type="transmembrane region" description="Helical" evidence="2">
    <location>
        <begin position="400"/>
        <end position="421"/>
    </location>
</feature>
<evidence type="ECO:0000313" key="4">
    <source>
        <dbReference type="EMBL" id="NEN76752.1"/>
    </source>
</evidence>
<sequence length="429" mass="43540">MRPSPTARRLLLAAALVLPASASGAVLPLGPAAAAEPDTQLVLPDDAPAVDGTDAGAPTTLPRGWSRTTLGGDGAIGYFEVRREQEGSTIHVAAVTPGASPDSSESVTVDVETSDASYCASATGSRSEDELGLVTASTLVGPEDPLEASSGAAADEPCVEASSLQVELKRGASAGSAATEVWFRVVEESPVPDVDGLADPARAERDQVDVSGEPEDRPGGRDVADAPLVGDGIWRGTVPAGGQVAYRVAVAEGQTLRAEVVSPALSADDATELGYGTDIALTLRDPVLSAERTLNDYGSLGSEPARAQAAAGPVLHRNRFDSFEGPYLPGEYLVVISMGTVDLDGLDDVPYTLRVGVEGEPATVEHTTEPPFLAGSEATDTVLLGAPAPADDASSSTVQYVAGGALVALGLVLAAGGGLLVRRQAVSSR</sequence>
<evidence type="ECO:0000256" key="3">
    <source>
        <dbReference type="SAM" id="SignalP"/>
    </source>
</evidence>
<feature type="signal peptide" evidence="3">
    <location>
        <begin position="1"/>
        <end position="25"/>
    </location>
</feature>
<comment type="caution">
    <text evidence="4">The sequence shown here is derived from an EMBL/GenBank/DDBJ whole genome shotgun (WGS) entry which is preliminary data.</text>
</comment>
<feature type="compositionally biased region" description="Basic and acidic residues" evidence="1">
    <location>
        <begin position="201"/>
        <end position="224"/>
    </location>
</feature>
<protein>
    <submittedName>
        <fullName evidence="4">Uncharacterized protein</fullName>
    </submittedName>
</protein>
<dbReference type="RefSeq" id="WP_163770125.1">
    <property type="nucleotide sequence ID" value="NZ_JAAGXA010000001.1"/>
</dbReference>
<reference evidence="4 5" key="1">
    <citation type="journal article" date="2014" name="Int. J. Syst. Evol. Microbiol.">
        <title>Nocardioides zeae sp. nov., isolated from the stem of Zea mays.</title>
        <authorList>
            <person name="Glaeser S.P."/>
            <person name="McInroy J.A."/>
            <person name="Busse H.J."/>
            <person name="Kampfer P."/>
        </authorList>
    </citation>
    <scope>NUCLEOTIDE SEQUENCE [LARGE SCALE GENOMIC DNA]</scope>
    <source>
        <strain evidence="4 5">JCM 30728</strain>
    </source>
</reference>
<keyword evidence="2" id="KW-0472">Membrane</keyword>
<gene>
    <name evidence="4" type="ORF">G3T38_00500</name>
</gene>
<dbReference type="InterPro" id="IPR006311">
    <property type="entry name" value="TAT_signal"/>
</dbReference>
<dbReference type="Proteomes" id="UP000468687">
    <property type="component" value="Unassembled WGS sequence"/>
</dbReference>
<keyword evidence="5" id="KW-1185">Reference proteome</keyword>